<accession>A0A7S0D7I7</accession>
<comment type="function">
    <text evidence="5">Subunit of the peripheral V1 complex of vacuolar ATPase. Subunit C is necessary for the assembly of the catalytic sector of the enzyme and is likely to have a specific function in its catalytic activity. V-ATPase is responsible for acidifying a variety of intracellular compartments in eukaryotic cells.</text>
</comment>
<keyword evidence="4 6" id="KW-0406">Ion transport</keyword>
<dbReference type="Gene3D" id="1.20.1460.10">
    <property type="entry name" value="subunit c (vma5p) of the yeast v-atpase, domain 2"/>
    <property type="match status" value="1"/>
</dbReference>
<sequence length="370" mass="41836">MSSQYWLVSLPLEGGNADRTWSILQDKTCHDNDLSVNYRFNVPELRVGTLDSLLALSDDLVKVNTLVEATATKIQRQVIDLAAIEGATEELTVDGISAERFLTAFTWDEAKHPARRPLRETVEKLQESVAKVDDEFKVRTSEYVTVKGQLNAFSRKDNGSLATRDLGGLVRESDLVDTENLTTLCVAVPKFSQKDWMESYETLAQFVVPRSSKKLKEDGDYALYTVTLFRRVVDAFKSAAREKSFQVRDFTYDAEAIQAKTSERNDLKTEVEERRAAMYEWCQTCYGEVFSAWVHICAIRLFVESILRYGLPPSFLAGVMKPHAKCEKKLRAVLTNTFGRGASSHWNADPDEDKVLGEDTHPYVAFTINM</sequence>
<gene>
    <name evidence="7" type="ORF">MSP1401_LOCUS9404</name>
</gene>
<dbReference type="GO" id="GO:0046961">
    <property type="term" value="F:proton-transporting ATPase activity, rotational mechanism"/>
    <property type="evidence" value="ECO:0007669"/>
    <property type="project" value="InterPro"/>
</dbReference>
<organism evidence="7">
    <name type="scientific">Micromonas pusilla</name>
    <name type="common">Picoplanktonic green alga</name>
    <name type="synonym">Chromulina pusilla</name>
    <dbReference type="NCBI Taxonomy" id="38833"/>
    <lineage>
        <taxon>Eukaryota</taxon>
        <taxon>Viridiplantae</taxon>
        <taxon>Chlorophyta</taxon>
        <taxon>Mamiellophyceae</taxon>
        <taxon>Mamiellales</taxon>
        <taxon>Mamiellaceae</taxon>
        <taxon>Micromonas</taxon>
    </lineage>
</organism>
<evidence type="ECO:0000256" key="6">
    <source>
        <dbReference type="RuleBase" id="RU364010"/>
    </source>
</evidence>
<comment type="similarity">
    <text evidence="1 6">Belongs to the V-ATPase C subunit family.</text>
</comment>
<dbReference type="Pfam" id="PF03223">
    <property type="entry name" value="V-ATPase_C"/>
    <property type="match status" value="1"/>
</dbReference>
<evidence type="ECO:0000256" key="4">
    <source>
        <dbReference type="ARBA" id="ARBA00023065"/>
    </source>
</evidence>
<evidence type="ECO:0000256" key="2">
    <source>
        <dbReference type="ARBA" id="ARBA00022448"/>
    </source>
</evidence>
<dbReference type="PANTHER" id="PTHR10137:SF0">
    <property type="entry name" value="V-TYPE PROTON ATPASE SUBUNIT C"/>
    <property type="match status" value="1"/>
</dbReference>
<dbReference type="GO" id="GO:0000221">
    <property type="term" value="C:vacuolar proton-transporting V-type ATPase, V1 domain"/>
    <property type="evidence" value="ECO:0007669"/>
    <property type="project" value="TreeGrafter"/>
</dbReference>
<reference evidence="7" key="1">
    <citation type="submission" date="2021-01" db="EMBL/GenBank/DDBJ databases">
        <authorList>
            <person name="Corre E."/>
            <person name="Pelletier E."/>
            <person name="Niang G."/>
            <person name="Scheremetjew M."/>
            <person name="Finn R."/>
            <person name="Kale V."/>
            <person name="Holt S."/>
            <person name="Cochrane G."/>
            <person name="Meng A."/>
            <person name="Brown T."/>
            <person name="Cohen L."/>
        </authorList>
    </citation>
    <scope>NUCLEOTIDE SEQUENCE</scope>
    <source>
        <strain evidence="7">CCAC1681</strain>
    </source>
</reference>
<proteinExistence type="inferred from homology"/>
<dbReference type="AlphaFoldDB" id="A0A7S0D7I7"/>
<dbReference type="FunFam" id="3.30.70.100:FF:000002">
    <property type="entry name" value="V-type proton ATPase subunit C"/>
    <property type="match status" value="1"/>
</dbReference>
<dbReference type="SUPFAM" id="SSF118203">
    <property type="entry name" value="Vacuolar ATP synthase subunit C"/>
    <property type="match status" value="1"/>
</dbReference>
<name>A0A7S0D7I7_MICPS</name>
<dbReference type="EMBL" id="HBEN01011327">
    <property type="protein sequence ID" value="CAD8446202.1"/>
    <property type="molecule type" value="Transcribed_RNA"/>
</dbReference>
<keyword evidence="3 6" id="KW-0375">Hydrogen ion transport</keyword>
<evidence type="ECO:0000313" key="7">
    <source>
        <dbReference type="EMBL" id="CAD8446202.1"/>
    </source>
</evidence>
<dbReference type="PANTHER" id="PTHR10137">
    <property type="entry name" value="V-TYPE PROTON ATPASE SUBUNIT C"/>
    <property type="match status" value="1"/>
</dbReference>
<dbReference type="InterPro" id="IPR036132">
    <property type="entry name" value="Vac_ATP_synth_c_sf"/>
</dbReference>
<dbReference type="InterPro" id="IPR004907">
    <property type="entry name" value="ATPase_V1-cplx_csu"/>
</dbReference>
<evidence type="ECO:0000256" key="1">
    <source>
        <dbReference type="ARBA" id="ARBA00006138"/>
    </source>
</evidence>
<evidence type="ECO:0000256" key="3">
    <source>
        <dbReference type="ARBA" id="ARBA00022781"/>
    </source>
</evidence>
<comment type="subunit">
    <text evidence="6">V-ATPase is a heteromultimeric enzyme composed of a peripheral catalytic V1 complex (components A to H) attached to an integral membrane V0 proton pore complex.</text>
</comment>
<comment type="function">
    <text evidence="6">Subunit of the V1 complex of vacuolar(H+)-ATPase (V-ATPase), a multisubunit enzyme composed of a peripheral complex (V1) that hydrolyzes ATP and a membrane integral complex (V0) that translocates protons. V-ATPase is responsible for acidifying and maintaining the pH of intracellular compartments and in some cell types, is targeted to the plasma membrane, where it is responsible for acidifying the extracellular environment. Subunit C is necessary for the assembly of the catalytic sector of the enzyme and is likely to have a specific function in its catalytic activity.</text>
</comment>
<dbReference type="CDD" id="cd14785">
    <property type="entry name" value="V-ATPase_C"/>
    <property type="match status" value="1"/>
</dbReference>
<dbReference type="Gene3D" id="3.30.70.100">
    <property type="match status" value="1"/>
</dbReference>
<dbReference type="Gene3D" id="3.30.70.1180">
    <property type="entry name" value="Vacuolar atp synthase subunit c, domain 1"/>
    <property type="match status" value="1"/>
</dbReference>
<protein>
    <recommendedName>
        <fullName evidence="6">V-type proton ATPase subunit C</fullName>
    </recommendedName>
</protein>
<keyword evidence="2 6" id="KW-0813">Transport</keyword>
<evidence type="ECO:0000256" key="5">
    <source>
        <dbReference type="ARBA" id="ARBA00025445"/>
    </source>
</evidence>